<dbReference type="InterPro" id="IPR043984">
    <property type="entry name" value="DUF5742"/>
</dbReference>
<protein>
    <recommendedName>
        <fullName evidence="1">DUF5742 domain-containing protein</fullName>
    </recommendedName>
</protein>
<dbReference type="AlphaFoldDB" id="A0AA85KBV6"/>
<proteinExistence type="predicted"/>
<reference evidence="2" key="1">
    <citation type="submission" date="2022-06" db="EMBL/GenBank/DDBJ databases">
        <authorList>
            <person name="Berger JAMES D."/>
            <person name="Berger JAMES D."/>
        </authorList>
    </citation>
    <scope>NUCLEOTIDE SEQUENCE [LARGE SCALE GENOMIC DNA]</scope>
</reference>
<keyword evidence="2" id="KW-1185">Reference proteome</keyword>
<name>A0AA85KBV6_TRIRE</name>
<evidence type="ECO:0000313" key="2">
    <source>
        <dbReference type="Proteomes" id="UP000050795"/>
    </source>
</evidence>
<dbReference type="WBParaSite" id="TREG1_72410.1">
    <property type="protein sequence ID" value="TREG1_72410.1"/>
    <property type="gene ID" value="TREG1_72410"/>
</dbReference>
<dbReference type="Pfam" id="PF19013">
    <property type="entry name" value="DUF5742"/>
    <property type="match status" value="1"/>
</dbReference>
<sequence>MAPRSVNSSAQISPDILRLLQKSELGLEELKQIHKYAKANPQHLINQTSRLELLITKIINPTECTCSARTATHFDLSCKNPEIEEKIQLAAECFAMLPFLKSSPQRLQEYQLRLARCLSETLCCLLDINRLSHATLSTVQAYLSSKVDYFSCITPVDKVKKLSEDFSNFLYLRAEFFTYSLRCIFLRDSATYIDICLPVFMSLFNGFFEVRLTENESVSDRLLTTSSRLMLCLSTICQTVGTLIMPAVPCLLTFLTYHLEWTTNWRLDFKRMEYIVRLRLGSISCLINLATKNLKLSYSYSLN</sequence>
<evidence type="ECO:0000313" key="3">
    <source>
        <dbReference type="WBParaSite" id="TREG1_72410.1"/>
    </source>
</evidence>
<feature type="domain" description="DUF5742" evidence="1">
    <location>
        <begin position="206"/>
        <end position="300"/>
    </location>
</feature>
<evidence type="ECO:0000259" key="1">
    <source>
        <dbReference type="Pfam" id="PF19013"/>
    </source>
</evidence>
<reference evidence="3" key="2">
    <citation type="submission" date="2023-11" db="UniProtKB">
        <authorList>
            <consortium name="WormBaseParasite"/>
        </authorList>
    </citation>
    <scope>IDENTIFICATION</scope>
</reference>
<dbReference type="Proteomes" id="UP000050795">
    <property type="component" value="Unassembled WGS sequence"/>
</dbReference>
<organism evidence="2 3">
    <name type="scientific">Trichobilharzia regenti</name>
    <name type="common">Nasal bird schistosome</name>
    <dbReference type="NCBI Taxonomy" id="157069"/>
    <lineage>
        <taxon>Eukaryota</taxon>
        <taxon>Metazoa</taxon>
        <taxon>Spiralia</taxon>
        <taxon>Lophotrochozoa</taxon>
        <taxon>Platyhelminthes</taxon>
        <taxon>Trematoda</taxon>
        <taxon>Digenea</taxon>
        <taxon>Strigeidida</taxon>
        <taxon>Schistosomatoidea</taxon>
        <taxon>Schistosomatidae</taxon>
        <taxon>Trichobilharzia</taxon>
    </lineage>
</organism>
<accession>A0AA85KBV6</accession>